<dbReference type="SMART" id="SM00849">
    <property type="entry name" value="Lactamase_B"/>
    <property type="match status" value="1"/>
</dbReference>
<dbReference type="GeneID" id="58922187"/>
<evidence type="ECO:0000313" key="4">
    <source>
        <dbReference type="EMBL" id="OHY89765.1"/>
    </source>
</evidence>
<feature type="domain" description="Metallo-beta-lactamase" evidence="3">
    <location>
        <begin position="66"/>
        <end position="266"/>
    </location>
</feature>
<reference evidence="4 5" key="1">
    <citation type="submission" date="2016-09" db="EMBL/GenBank/DDBJ databases">
        <title>Draft Genome Sequence of Aeromonas sobria Strain 08005, Isolated from Sick Rana catesbeiana.</title>
        <authorList>
            <person name="Yang Q."/>
        </authorList>
    </citation>
    <scope>NUCLEOTIDE SEQUENCE [LARGE SCALE GENOMIC DNA]</scope>
    <source>
        <strain evidence="4 5">08005</strain>
    </source>
</reference>
<protein>
    <submittedName>
        <fullName evidence="4">Ribonuclease Z</fullName>
    </submittedName>
</protein>
<evidence type="ECO:0000256" key="1">
    <source>
        <dbReference type="ARBA" id="ARBA00022801"/>
    </source>
</evidence>
<dbReference type="InterPro" id="IPR036866">
    <property type="entry name" value="RibonucZ/Hydroxyglut_hydro"/>
</dbReference>
<feature type="signal peptide" evidence="2">
    <location>
        <begin position="1"/>
        <end position="21"/>
    </location>
</feature>
<dbReference type="PANTHER" id="PTHR46018:SF2">
    <property type="entry name" value="ZINC PHOSPHODIESTERASE ELAC PROTEIN 1"/>
    <property type="match status" value="1"/>
</dbReference>
<name>A0A1S2CLZ8_AERSO</name>
<feature type="chain" id="PRO_5010185807" evidence="2">
    <location>
        <begin position="22"/>
        <end position="346"/>
    </location>
</feature>
<keyword evidence="1" id="KW-0378">Hydrolase</keyword>
<evidence type="ECO:0000256" key="2">
    <source>
        <dbReference type="SAM" id="SignalP"/>
    </source>
</evidence>
<gene>
    <name evidence="4" type="ORF">BJD16_05360</name>
</gene>
<dbReference type="CDD" id="cd07719">
    <property type="entry name" value="arylsulfatase_AtsA-like_MBL-fold"/>
    <property type="match status" value="1"/>
</dbReference>
<dbReference type="InterPro" id="IPR044094">
    <property type="entry name" value="AtsA-like_MBL-fold"/>
</dbReference>
<evidence type="ECO:0000259" key="3">
    <source>
        <dbReference type="SMART" id="SM00849"/>
    </source>
</evidence>
<comment type="caution">
    <text evidence="4">The sequence shown here is derived from an EMBL/GenBank/DDBJ whole genome shotgun (WGS) entry which is preliminary data.</text>
</comment>
<dbReference type="STRING" id="646.BJD16_05360"/>
<proteinExistence type="predicted"/>
<dbReference type="Gene3D" id="3.60.15.10">
    <property type="entry name" value="Ribonuclease Z/Hydroxyacylglutathione hydrolase-like"/>
    <property type="match status" value="1"/>
</dbReference>
<dbReference type="SUPFAM" id="SSF56281">
    <property type="entry name" value="Metallo-hydrolase/oxidoreductase"/>
    <property type="match status" value="1"/>
</dbReference>
<dbReference type="GO" id="GO:0042781">
    <property type="term" value="F:3'-tRNA processing endoribonuclease activity"/>
    <property type="evidence" value="ECO:0007669"/>
    <property type="project" value="TreeGrafter"/>
</dbReference>
<dbReference type="Pfam" id="PF12706">
    <property type="entry name" value="Lactamase_B_2"/>
    <property type="match status" value="1"/>
</dbReference>
<dbReference type="Proteomes" id="UP000179934">
    <property type="component" value="Unassembled WGS sequence"/>
</dbReference>
<dbReference type="EMBL" id="MKFU01000034">
    <property type="protein sequence ID" value="OHY89765.1"/>
    <property type="molecule type" value="Genomic_DNA"/>
</dbReference>
<dbReference type="RefSeq" id="WP_042020467.1">
    <property type="nucleotide sequence ID" value="NZ_CDBW01000017.1"/>
</dbReference>
<dbReference type="PANTHER" id="PTHR46018">
    <property type="entry name" value="ZINC PHOSPHODIESTERASE ELAC PROTEIN 1"/>
    <property type="match status" value="1"/>
</dbReference>
<evidence type="ECO:0000313" key="5">
    <source>
        <dbReference type="Proteomes" id="UP000179934"/>
    </source>
</evidence>
<dbReference type="InterPro" id="IPR001279">
    <property type="entry name" value="Metallo-B-lactamas"/>
</dbReference>
<sequence>MKSTYLAALLVGLLATGTSQAAESRFINTQQNAPVAATLTATQAQPDIFRVSLLGTGTPVPQISRGGYSTLVEAGNQKLVFDFGRNSTTRLWQLHIPIGRVNAFFLTHFHSDHTNGLADLWLTGWLQPAYGQRHAPMALYGPKGTTALARGLQQAYATDIATRVKDEGTPLDGVEINSHEVTAGVVYDKDGVKVTAFDNDHGVNIKPSFGYRIDYHGHSVVLSGDTRYSPEVVKQAKGADLLVHCVSMTSAARMKANPGYKAIAGHLASPEQAARVMNEAKPALTVFSHIGLNGQISVKDLAQDLRARYTGLFVIGNDLMQIDLPTTASGKGYALWQSENIDNAQP</sequence>
<dbReference type="AlphaFoldDB" id="A0A1S2CLZ8"/>
<keyword evidence="2" id="KW-0732">Signal</keyword>
<organism evidence="4 5">
    <name type="scientific">Aeromonas sobria</name>
    <dbReference type="NCBI Taxonomy" id="646"/>
    <lineage>
        <taxon>Bacteria</taxon>
        <taxon>Pseudomonadati</taxon>
        <taxon>Pseudomonadota</taxon>
        <taxon>Gammaproteobacteria</taxon>
        <taxon>Aeromonadales</taxon>
        <taxon>Aeromonadaceae</taxon>
        <taxon>Aeromonas</taxon>
    </lineage>
</organism>
<dbReference type="OrthoDB" id="9803916at2"/>
<accession>A0A1S2CLZ8</accession>